<evidence type="ECO:0000313" key="1">
    <source>
        <dbReference type="EMBL" id="PPQ67638.1"/>
    </source>
</evidence>
<dbReference type="Proteomes" id="UP000284842">
    <property type="component" value="Unassembled WGS sequence"/>
</dbReference>
<dbReference type="InParanoid" id="A0A409VN23"/>
<sequence length="109" mass="11638">MDPVIPLPTGTGQLDMAHSWFRPGQRRKCEMDNDKKEAICVEEWLLPRLTPSVDGSRTVPVTQTETITATFTGDLIPVATLMTGGSKELVTSNAAAVILLAVALGASMV</sequence>
<reference evidence="1 2" key="1">
    <citation type="journal article" date="2018" name="Evol. Lett.">
        <title>Horizontal gene cluster transfer increased hallucinogenic mushroom diversity.</title>
        <authorList>
            <person name="Reynolds H.T."/>
            <person name="Vijayakumar V."/>
            <person name="Gluck-Thaler E."/>
            <person name="Korotkin H.B."/>
            <person name="Matheny P.B."/>
            <person name="Slot J.C."/>
        </authorList>
    </citation>
    <scope>NUCLEOTIDE SEQUENCE [LARGE SCALE GENOMIC DNA]</scope>
    <source>
        <strain evidence="1 2">2629</strain>
    </source>
</reference>
<name>A0A409VN23_9AGAR</name>
<dbReference type="EMBL" id="NHTK01006022">
    <property type="protein sequence ID" value="PPQ67638.1"/>
    <property type="molecule type" value="Genomic_DNA"/>
</dbReference>
<dbReference type="AlphaFoldDB" id="A0A409VN23"/>
<keyword evidence="2" id="KW-1185">Reference proteome</keyword>
<protein>
    <submittedName>
        <fullName evidence="1">Uncharacterized protein</fullName>
    </submittedName>
</protein>
<comment type="caution">
    <text evidence="1">The sequence shown here is derived from an EMBL/GenBank/DDBJ whole genome shotgun (WGS) entry which is preliminary data.</text>
</comment>
<accession>A0A409VN23</accession>
<proteinExistence type="predicted"/>
<gene>
    <name evidence="1" type="ORF">CVT24_002859</name>
</gene>
<evidence type="ECO:0000313" key="2">
    <source>
        <dbReference type="Proteomes" id="UP000284842"/>
    </source>
</evidence>
<organism evidence="1 2">
    <name type="scientific">Panaeolus cyanescens</name>
    <dbReference type="NCBI Taxonomy" id="181874"/>
    <lineage>
        <taxon>Eukaryota</taxon>
        <taxon>Fungi</taxon>
        <taxon>Dikarya</taxon>
        <taxon>Basidiomycota</taxon>
        <taxon>Agaricomycotina</taxon>
        <taxon>Agaricomycetes</taxon>
        <taxon>Agaricomycetidae</taxon>
        <taxon>Agaricales</taxon>
        <taxon>Agaricineae</taxon>
        <taxon>Galeropsidaceae</taxon>
        <taxon>Panaeolus</taxon>
    </lineage>
</organism>